<dbReference type="STRING" id="655355.SAMN05216283_10698"/>
<dbReference type="RefSeq" id="WP_093920231.1">
    <property type="nucleotide sequence ID" value="NZ_FONW01000006.1"/>
</dbReference>
<proteinExistence type="inferred from homology"/>
<dbReference type="PANTHER" id="PTHR10695:SF46">
    <property type="entry name" value="BIFUNCTIONAL COENZYME A SYNTHASE-RELATED"/>
    <property type="match status" value="1"/>
</dbReference>
<gene>
    <name evidence="5" type="primary">coaE</name>
    <name evidence="7" type="ORF">SAMN05216283_10698</name>
</gene>
<dbReference type="GO" id="GO:0005737">
    <property type="term" value="C:cytoplasm"/>
    <property type="evidence" value="ECO:0007669"/>
    <property type="project" value="UniProtKB-SubCell"/>
</dbReference>
<comment type="similarity">
    <text evidence="1 5">Belongs to the CoaE family.</text>
</comment>
<comment type="catalytic activity">
    <reaction evidence="5">
        <text>3'-dephospho-CoA + ATP = ADP + CoA + H(+)</text>
        <dbReference type="Rhea" id="RHEA:18245"/>
        <dbReference type="ChEBI" id="CHEBI:15378"/>
        <dbReference type="ChEBI" id="CHEBI:30616"/>
        <dbReference type="ChEBI" id="CHEBI:57287"/>
        <dbReference type="ChEBI" id="CHEBI:57328"/>
        <dbReference type="ChEBI" id="CHEBI:456216"/>
        <dbReference type="EC" id="2.7.1.24"/>
    </reaction>
</comment>
<dbReference type="EMBL" id="FONW01000006">
    <property type="protein sequence ID" value="SFF42707.1"/>
    <property type="molecule type" value="Genomic_DNA"/>
</dbReference>
<dbReference type="NCBIfam" id="TIGR00152">
    <property type="entry name" value="dephospho-CoA kinase"/>
    <property type="match status" value="1"/>
</dbReference>
<dbReference type="Pfam" id="PF01121">
    <property type="entry name" value="CoaE"/>
    <property type="match status" value="1"/>
</dbReference>
<comment type="function">
    <text evidence="5">Catalyzes the phosphorylation of the 3'-hydroxyl group of dephosphocoenzyme A to form coenzyme A.</text>
</comment>
<dbReference type="GO" id="GO:0015937">
    <property type="term" value="P:coenzyme A biosynthetic process"/>
    <property type="evidence" value="ECO:0007669"/>
    <property type="project" value="UniProtKB-UniRule"/>
</dbReference>
<evidence type="ECO:0000256" key="2">
    <source>
        <dbReference type="ARBA" id="ARBA00022741"/>
    </source>
</evidence>
<keyword evidence="5" id="KW-0963">Cytoplasm</keyword>
<keyword evidence="8" id="KW-1185">Reference proteome</keyword>
<accession>A0A1I2INS5</accession>
<dbReference type="GO" id="GO:0004140">
    <property type="term" value="F:dephospho-CoA kinase activity"/>
    <property type="evidence" value="ECO:0007669"/>
    <property type="project" value="UniProtKB-UniRule"/>
</dbReference>
<evidence type="ECO:0000256" key="5">
    <source>
        <dbReference type="HAMAP-Rule" id="MF_00376"/>
    </source>
</evidence>
<dbReference type="AlphaFoldDB" id="A0A1I2INS5"/>
<organism evidence="7 8">
    <name type="scientific">Sunxiuqinia elliptica</name>
    <dbReference type="NCBI Taxonomy" id="655355"/>
    <lineage>
        <taxon>Bacteria</taxon>
        <taxon>Pseudomonadati</taxon>
        <taxon>Bacteroidota</taxon>
        <taxon>Bacteroidia</taxon>
        <taxon>Marinilabiliales</taxon>
        <taxon>Prolixibacteraceae</taxon>
        <taxon>Sunxiuqinia</taxon>
    </lineage>
</organism>
<evidence type="ECO:0000256" key="3">
    <source>
        <dbReference type="ARBA" id="ARBA00022840"/>
    </source>
</evidence>
<reference evidence="7 8" key="1">
    <citation type="submission" date="2016-10" db="EMBL/GenBank/DDBJ databases">
        <authorList>
            <person name="de Groot N.N."/>
        </authorList>
    </citation>
    <scope>NUCLEOTIDE SEQUENCE [LARGE SCALE GENOMIC DNA]</scope>
    <source>
        <strain evidence="7 8">CGMCC 1.9156</strain>
    </source>
</reference>
<comment type="pathway">
    <text evidence="5">Cofactor biosynthesis; coenzyme A biosynthesis; CoA from (R)-pantothenate: step 5/5.</text>
</comment>
<dbReference type="PANTHER" id="PTHR10695">
    <property type="entry name" value="DEPHOSPHO-COA KINASE-RELATED"/>
    <property type="match status" value="1"/>
</dbReference>
<evidence type="ECO:0000256" key="1">
    <source>
        <dbReference type="ARBA" id="ARBA00009018"/>
    </source>
</evidence>
<dbReference type="HAMAP" id="MF_00376">
    <property type="entry name" value="Dephospho_CoA_kinase"/>
    <property type="match status" value="1"/>
</dbReference>
<dbReference type="Gene3D" id="3.40.50.300">
    <property type="entry name" value="P-loop containing nucleotide triphosphate hydrolases"/>
    <property type="match status" value="1"/>
</dbReference>
<evidence type="ECO:0000313" key="7">
    <source>
        <dbReference type="EMBL" id="SFF42707.1"/>
    </source>
</evidence>
<dbReference type="CDD" id="cd02022">
    <property type="entry name" value="DPCK"/>
    <property type="match status" value="1"/>
</dbReference>
<keyword evidence="4 5" id="KW-0173">Coenzyme A biosynthesis</keyword>
<keyword evidence="5 7" id="KW-0418">Kinase</keyword>
<evidence type="ECO:0000256" key="6">
    <source>
        <dbReference type="NCBIfam" id="TIGR00152"/>
    </source>
</evidence>
<sequence length="195" mass="22374">MLKIGITGGIGSGKSTICNFFKLIGIPVFQADVDAKKLLNESAIIRGKMTLYFGSDIYLPNQTIDRKKLAQLIFNSPSLLEKVNSIVHPEVRKRFFEWSDQQKTPYIIHEAAILFETGFAQMMDYNILVTAPKQQRTAWVMNRDNSSAKQVEERMSKQWPDEKKEQLADFIIKNNNQELIIPVLLELDQKFRAHG</sequence>
<evidence type="ECO:0000256" key="4">
    <source>
        <dbReference type="ARBA" id="ARBA00022993"/>
    </source>
</evidence>
<dbReference type="InterPro" id="IPR027417">
    <property type="entry name" value="P-loop_NTPase"/>
</dbReference>
<dbReference type="EC" id="2.7.1.24" evidence="5 6"/>
<keyword evidence="3 5" id="KW-0067">ATP-binding</keyword>
<name>A0A1I2INS5_9BACT</name>
<keyword evidence="5" id="KW-0808">Transferase</keyword>
<feature type="binding site" evidence="5">
    <location>
        <begin position="11"/>
        <end position="16"/>
    </location>
    <ligand>
        <name>ATP</name>
        <dbReference type="ChEBI" id="CHEBI:30616"/>
    </ligand>
</feature>
<dbReference type="SUPFAM" id="SSF52540">
    <property type="entry name" value="P-loop containing nucleoside triphosphate hydrolases"/>
    <property type="match status" value="1"/>
</dbReference>
<dbReference type="Proteomes" id="UP000198964">
    <property type="component" value="Unassembled WGS sequence"/>
</dbReference>
<dbReference type="PROSITE" id="PS51219">
    <property type="entry name" value="DPCK"/>
    <property type="match status" value="1"/>
</dbReference>
<evidence type="ECO:0000313" key="8">
    <source>
        <dbReference type="Proteomes" id="UP000198964"/>
    </source>
</evidence>
<comment type="subcellular location">
    <subcellularLocation>
        <location evidence="5">Cytoplasm</location>
    </subcellularLocation>
</comment>
<keyword evidence="2 5" id="KW-0547">Nucleotide-binding</keyword>
<protein>
    <recommendedName>
        <fullName evidence="5 6">Dephospho-CoA kinase</fullName>
        <ecNumber evidence="5 6">2.7.1.24</ecNumber>
    </recommendedName>
    <alternativeName>
        <fullName evidence="5">Dephosphocoenzyme A kinase</fullName>
    </alternativeName>
</protein>
<dbReference type="InterPro" id="IPR001977">
    <property type="entry name" value="Depp_CoAkinase"/>
</dbReference>
<dbReference type="GO" id="GO:0005524">
    <property type="term" value="F:ATP binding"/>
    <property type="evidence" value="ECO:0007669"/>
    <property type="project" value="UniProtKB-UniRule"/>
</dbReference>
<dbReference type="UniPathway" id="UPA00241">
    <property type="reaction ID" value="UER00356"/>
</dbReference>